<dbReference type="HOGENOM" id="CLU_3404743_0_0_9"/>
<dbReference type="KEGG" id="pft:JBW_00305"/>
<dbReference type="Proteomes" id="UP000005361">
    <property type="component" value="Chromosome"/>
</dbReference>
<evidence type="ECO:0000313" key="1">
    <source>
        <dbReference type="EMBL" id="AJQ25657.1"/>
    </source>
</evidence>
<reference evidence="2" key="2">
    <citation type="submission" date="2015-02" db="EMBL/GenBank/DDBJ databases">
        <title>Complete Genome Sequence of Pelosinus fermentans JBW45.</title>
        <authorList>
            <person name="De Leon K.B."/>
            <person name="Utturkar S.M."/>
            <person name="Camilleri L.B."/>
            <person name="Arkin A.P."/>
            <person name="Fields M.W."/>
            <person name="Brown S.D."/>
            <person name="Wall J.D."/>
        </authorList>
    </citation>
    <scope>NUCLEOTIDE SEQUENCE [LARGE SCALE GENOMIC DNA]</scope>
    <source>
        <strain evidence="2">JBW45</strain>
    </source>
</reference>
<evidence type="ECO:0000313" key="2">
    <source>
        <dbReference type="Proteomes" id="UP000005361"/>
    </source>
</evidence>
<dbReference type="STRING" id="1192197.JBW_00305"/>
<sequence length="30" mass="3243">MILVMRNENTSKIMLEGKGGFGLVPTAATY</sequence>
<proteinExistence type="predicted"/>
<accession>I9NJU0</accession>
<dbReference type="EMBL" id="CP010978">
    <property type="protein sequence ID" value="AJQ25657.1"/>
    <property type="molecule type" value="Genomic_DNA"/>
</dbReference>
<reference evidence="1 2" key="1">
    <citation type="journal article" date="2015" name="Genome Announc.">
        <title>Complete Genome Sequence of Pelosinus fermentans JBW45, a Member of a Remarkably Competitive Group of Negativicutes in the Firmicutes Phylum.</title>
        <authorList>
            <person name="De Leon K.B."/>
            <person name="Utturkar S.M."/>
            <person name="Camilleri L.B."/>
            <person name="Elias D.A."/>
            <person name="Arkin A.P."/>
            <person name="Fields M.W."/>
            <person name="Brown S.D."/>
            <person name="Wall J.D."/>
        </authorList>
    </citation>
    <scope>NUCLEOTIDE SEQUENCE [LARGE SCALE GENOMIC DNA]</scope>
    <source>
        <strain evidence="1 2">JBW45</strain>
    </source>
</reference>
<protein>
    <submittedName>
        <fullName evidence="1">Uncharacterized protein</fullName>
    </submittedName>
</protein>
<organism evidence="1 2">
    <name type="scientific">Pelosinus fermentans JBW45</name>
    <dbReference type="NCBI Taxonomy" id="1192197"/>
    <lineage>
        <taxon>Bacteria</taxon>
        <taxon>Bacillati</taxon>
        <taxon>Bacillota</taxon>
        <taxon>Negativicutes</taxon>
        <taxon>Selenomonadales</taxon>
        <taxon>Sporomusaceae</taxon>
        <taxon>Pelosinus</taxon>
    </lineage>
</organism>
<name>I9NJU0_9FIRM</name>
<dbReference type="AlphaFoldDB" id="I9NJU0"/>
<gene>
    <name evidence="1" type="ORF">JBW_00305</name>
</gene>